<dbReference type="AlphaFoldDB" id="A0A7R9TQJ6"/>
<sequence>MAGADGDECDAFDAPWKGGGPWQYLVPAGAASGTSDTSCSGWAYGPLRIREVGAVTNSPRHAGGTEVVIECEATASNLRPAPHLPWSAEEDVVDPLKRANSAAITEDSAPVLNVNAHGALGKLARWRMVPHWDDAQAAVSFVNTMHRTASSAGAENVEEVASYVLVAAWEKESPEMARLFAVNERNLEAIDEHVVGSSGVHIGDEHAHSNENGASGATGIQDVLARCARSFDPLREGAAAGETDGACVTRWFELVETPPKGAAIVDAPRPKMQRKAAAKARASKEAASRFEYDAKWHEYAMPLTDEQVRQFAEEGYLHIRGAVPQRRVHRTLRLINSQMTVQLRGQHESAGTNNSAGTLRKAELELRPLLLESPVLAYAEQLLGKGRVESHLSKAFDEHNYDGQLATTYPRIDSEQGANFPKDVDDDSYLHSMWENQKWHIDGWNRQKRGLSVPNKMPFSVLCGIALTSQSAPANGGLVVYPGSHHVIGAHIARMIAEPQLADLDGDELAAALDGKLPDLKSVAPVKVPMEPGDIVLVHPRVAHRSAPNAGCNVRMTAYFRLKTAECGAVNECNRSLLADPWKDFQGDGVASAGRAAAAAVEAASDGWEAV</sequence>
<dbReference type="PANTHER" id="PTHR20883:SF51">
    <property type="entry name" value="PHYTANOYL-COA HYDROXYLASE"/>
    <property type="match status" value="1"/>
</dbReference>
<dbReference type="PANTHER" id="PTHR20883">
    <property type="entry name" value="PHYTANOYL-COA DIOXYGENASE DOMAIN CONTAINING 1"/>
    <property type="match status" value="1"/>
</dbReference>
<evidence type="ECO:0000256" key="1">
    <source>
        <dbReference type="ARBA" id="ARBA00001962"/>
    </source>
</evidence>
<protein>
    <submittedName>
        <fullName evidence="2">Uncharacterized protein</fullName>
    </submittedName>
</protein>
<dbReference type="SUPFAM" id="SSF51197">
    <property type="entry name" value="Clavaminate synthase-like"/>
    <property type="match status" value="1"/>
</dbReference>
<name>A0A7R9TQJ6_9VIRI</name>
<evidence type="ECO:0000313" key="2">
    <source>
        <dbReference type="EMBL" id="CAD8242231.1"/>
    </source>
</evidence>
<proteinExistence type="predicted"/>
<dbReference type="Pfam" id="PF05721">
    <property type="entry name" value="PhyH"/>
    <property type="match status" value="1"/>
</dbReference>
<accession>A0A7R9TQJ6</accession>
<gene>
    <name evidence="2" type="ORF">PCOL08062_LOCUS7513</name>
</gene>
<dbReference type="EMBL" id="HBDZ01009843">
    <property type="protein sequence ID" value="CAD8242231.1"/>
    <property type="molecule type" value="Transcribed_RNA"/>
</dbReference>
<dbReference type="InterPro" id="IPR008775">
    <property type="entry name" value="Phytyl_CoA_dOase-like"/>
</dbReference>
<comment type="cofactor">
    <cofactor evidence="1">
        <name>Fe cation</name>
        <dbReference type="ChEBI" id="CHEBI:24875"/>
    </cofactor>
</comment>
<dbReference type="Gene3D" id="2.60.120.620">
    <property type="entry name" value="q2cbj1_9rhob like domain"/>
    <property type="match status" value="1"/>
</dbReference>
<reference evidence="2" key="1">
    <citation type="submission" date="2021-01" db="EMBL/GenBank/DDBJ databases">
        <authorList>
            <person name="Corre E."/>
            <person name="Pelletier E."/>
            <person name="Niang G."/>
            <person name="Scheremetjew M."/>
            <person name="Finn R."/>
            <person name="Kale V."/>
            <person name="Holt S."/>
            <person name="Cochrane G."/>
            <person name="Meng A."/>
            <person name="Brown T."/>
            <person name="Cohen L."/>
        </authorList>
    </citation>
    <scope>NUCLEOTIDE SEQUENCE</scope>
    <source>
        <strain evidence="2">CCMP1413</strain>
    </source>
</reference>
<organism evidence="2">
    <name type="scientific">Prasinoderma coloniale</name>
    <dbReference type="NCBI Taxonomy" id="156133"/>
    <lineage>
        <taxon>Eukaryota</taxon>
        <taxon>Viridiplantae</taxon>
        <taxon>Prasinodermophyta</taxon>
        <taxon>Prasinodermophyceae</taxon>
        <taxon>Prasinodermales</taxon>
        <taxon>Prasinodermaceae</taxon>
        <taxon>Prasinoderma</taxon>
    </lineage>
</organism>